<dbReference type="CDD" id="cd15482">
    <property type="entry name" value="Sialidase_non-viral"/>
    <property type="match status" value="1"/>
</dbReference>
<dbReference type="InterPro" id="IPR036278">
    <property type="entry name" value="Sialidase_sf"/>
</dbReference>
<gene>
    <name evidence="3" type="ORF">KC685_00895</name>
</gene>
<dbReference type="InterPro" id="IPR015943">
    <property type="entry name" value="WD40/YVTN_repeat-like_dom_sf"/>
</dbReference>
<dbReference type="Proteomes" id="UP000741282">
    <property type="component" value="Unassembled WGS sequence"/>
</dbReference>
<dbReference type="PROSITE" id="PS00018">
    <property type="entry name" value="EF_HAND_1"/>
    <property type="match status" value="1"/>
</dbReference>
<keyword evidence="1" id="KW-0677">Repeat</keyword>
<dbReference type="InterPro" id="IPR031778">
    <property type="entry name" value="Sortilin_N"/>
</dbReference>
<dbReference type="InterPro" id="IPR018247">
    <property type="entry name" value="EF_Hand_1_Ca_BS"/>
</dbReference>
<comment type="caution">
    <text evidence="3">The sequence shown here is derived from an EMBL/GenBank/DDBJ whole genome shotgun (WGS) entry which is preliminary data.</text>
</comment>
<accession>A0A955KXU1</accession>
<name>A0A955KXU1_9BACT</name>
<proteinExistence type="predicted"/>
<dbReference type="SUPFAM" id="SSF50939">
    <property type="entry name" value="Sialidases"/>
    <property type="match status" value="1"/>
</dbReference>
<dbReference type="SUPFAM" id="SSF110296">
    <property type="entry name" value="Oligoxyloglucan reducing end-specific cellobiohydrolase"/>
    <property type="match status" value="1"/>
</dbReference>
<feature type="domain" description="Sortilin N-terminal" evidence="2">
    <location>
        <begin position="463"/>
        <end position="543"/>
    </location>
</feature>
<evidence type="ECO:0000313" key="3">
    <source>
        <dbReference type="EMBL" id="MCA9376460.1"/>
    </source>
</evidence>
<dbReference type="PANTHER" id="PTHR12106:SF27">
    <property type="entry name" value="SORTILIN-RELATED RECEPTOR"/>
    <property type="match status" value="1"/>
</dbReference>
<reference evidence="3" key="2">
    <citation type="journal article" date="2021" name="Microbiome">
        <title>Successional dynamics and alternative stable states in a saline activated sludge microbial community over 9 years.</title>
        <authorList>
            <person name="Wang Y."/>
            <person name="Ye J."/>
            <person name="Ju F."/>
            <person name="Liu L."/>
            <person name="Boyd J.A."/>
            <person name="Deng Y."/>
            <person name="Parks D.H."/>
            <person name="Jiang X."/>
            <person name="Yin X."/>
            <person name="Woodcroft B.J."/>
            <person name="Tyson G.W."/>
            <person name="Hugenholtz P."/>
            <person name="Polz M.F."/>
            <person name="Zhang T."/>
        </authorList>
    </citation>
    <scope>NUCLEOTIDE SEQUENCE</scope>
    <source>
        <strain evidence="3">HKST-UBA17</strain>
    </source>
</reference>
<organism evidence="3 4">
    <name type="scientific">Candidatus Dojkabacteria bacterium</name>
    <dbReference type="NCBI Taxonomy" id="2099670"/>
    <lineage>
        <taxon>Bacteria</taxon>
        <taxon>Candidatus Dojkabacteria</taxon>
    </lineage>
</organism>
<dbReference type="AlphaFoldDB" id="A0A955KXU1"/>
<dbReference type="Pfam" id="PF15902">
    <property type="entry name" value="Sortilin-Vps10"/>
    <property type="match status" value="2"/>
</dbReference>
<evidence type="ECO:0000313" key="4">
    <source>
        <dbReference type="Proteomes" id="UP000741282"/>
    </source>
</evidence>
<protein>
    <recommendedName>
        <fullName evidence="2">Sortilin N-terminal domain-containing protein</fullName>
    </recommendedName>
</protein>
<evidence type="ECO:0000259" key="2">
    <source>
        <dbReference type="Pfam" id="PF15902"/>
    </source>
</evidence>
<dbReference type="EMBL" id="JAGQLN010000003">
    <property type="protein sequence ID" value="MCA9376460.1"/>
    <property type="molecule type" value="Genomic_DNA"/>
</dbReference>
<sequence length="752" mass="80512">MKFKYPKILIGSLYVALATFSLAVLLNYISNSSSFTPKVVDAAVDIDGEWVSSSNGIDGVSNIVGIATDPTNWSTLYIYTSQSGVYKSTDGGSSWTRRSAGLPANPRAHMSQITVLSNLIEIDPNDGNKLYLNVTGEIYRTTDGANSWSEMSDGTKVDCSPLGGGTASNVVSVLVDRTNSNHLWAGTVASGCNGGIFEIPNVAQSQVWNWISGDPNVNDGMNNDGWEILQSPANPSILYSSSVHTTARRSTDGGRNWTSITPPGLDDVTIILRPHPTDVNYLLLSAGGDLFRSTDQGATWSSVTNSPKNIIDVQFAPSDGNRVYMTAGGKFYRSNDKGVTWTATGNLSQPKPFKAILVHPTDKNKLYITSGGSGLFSTQDGGGTITSLNNQGLPSQIDSRSFSIDPQNSSIYYVFVSGQGIFKSTDKGSNWSLYSADFEVSNSWKHILHPTDPNRVYAGGTILARSDDHGISWTDISPISGEGFRGFDIHPTNKNIVLAPTWTDNKIFKTTDGGNTWSVLTTQIEKPTEVSFHPTNPNIIIVASFKGLFRSTDGGVTWTNIYLQNDNIFGGGTAAERFDKVKFNPYHPDQVFVANRLLKGYVSMDAGVTWKVALDNATASVGRPEYSVHDANGFYAADAYSAFSVIKNGNDYISTKLPTTGIRSGEYFANIFGGILEDPDNPSRILALTTGNIYVYDTSDGAGGGGGGGGLGGDLPTISEIIGSYGTRDVNKDVNNDGVINGFDFAIVAGSN</sequence>
<dbReference type="InterPro" id="IPR050310">
    <property type="entry name" value="VPS10-sortilin"/>
</dbReference>
<feature type="domain" description="Sortilin N-terminal" evidence="2">
    <location>
        <begin position="289"/>
        <end position="390"/>
    </location>
</feature>
<evidence type="ECO:0000256" key="1">
    <source>
        <dbReference type="ARBA" id="ARBA00022737"/>
    </source>
</evidence>
<dbReference type="PANTHER" id="PTHR12106">
    <property type="entry name" value="SORTILIN RELATED"/>
    <property type="match status" value="1"/>
</dbReference>
<reference evidence="3" key="1">
    <citation type="submission" date="2020-04" db="EMBL/GenBank/DDBJ databases">
        <authorList>
            <person name="Zhang T."/>
        </authorList>
    </citation>
    <scope>NUCLEOTIDE SEQUENCE</scope>
    <source>
        <strain evidence="3">HKST-UBA17</strain>
    </source>
</reference>
<dbReference type="Gene3D" id="2.130.10.10">
    <property type="entry name" value="YVTN repeat-like/Quinoprotein amine dehydrogenase"/>
    <property type="match status" value="5"/>
</dbReference>